<evidence type="ECO:0000313" key="6">
    <source>
        <dbReference type="Proteomes" id="UP000196005"/>
    </source>
</evidence>
<dbReference type="GO" id="GO:0003684">
    <property type="term" value="F:damaged DNA binding"/>
    <property type="evidence" value="ECO:0007669"/>
    <property type="project" value="InterPro"/>
</dbReference>
<dbReference type="SUPFAM" id="SSF56672">
    <property type="entry name" value="DNA/RNA polymerases"/>
    <property type="match status" value="1"/>
</dbReference>
<keyword evidence="5" id="KW-0548">Nucleotidyltransferase</keyword>
<dbReference type="InterPro" id="IPR043502">
    <property type="entry name" value="DNA/RNA_pol_sf"/>
</dbReference>
<dbReference type="Gene3D" id="3.40.1170.60">
    <property type="match status" value="1"/>
</dbReference>
<comment type="similarity">
    <text evidence="1">Belongs to the DNA polymerase type-Y family.</text>
</comment>
<feature type="domain" description="UmuC" evidence="4">
    <location>
        <begin position="2"/>
        <end position="230"/>
    </location>
</feature>
<dbReference type="Pfam" id="PF00817">
    <property type="entry name" value="IMS"/>
    <property type="match status" value="2"/>
</dbReference>
<proteinExistence type="inferred from homology"/>
<dbReference type="GO" id="GO:0042276">
    <property type="term" value="P:error-prone translesion synthesis"/>
    <property type="evidence" value="ECO:0007669"/>
    <property type="project" value="TreeGrafter"/>
</dbReference>
<sequence length="433" mass="49252">MIIHLDLDCFFVSAERTRTPFLKGKPVVVCKSSDAKIFSTLDSESVMTESVGGFNGLIQHKKTFSSFDKEAWKSEFMDEKGRVHGIVIAKSYEAKKYGIKTGTSLRDALAMCPKLLIVPSDHLFYQLLSTKLKAFLQTKIPILEQYSIDEFWGDLKGWVKEEETHTFIASLQKEILEKFDLPISIGASSSKWIAKLATDFRKPYGLTLVPQHEIASFISLMPIATFPGIGRVLQKKFESYGIATLGEVLEHHKLVSAWGTIGKDLLARISGVDNEPVVTKRDRRSIGISRNFHVIHNRDEVLRRAIILSRHLSYTIAKLDLHPTTYYLYLRYENGISSKSSQTLDRSFSEGLYREWVVQMFSSLDTHPHYGILHLGLALSNFITPSQTKTFSLLHVEEDEKSKRLSEKLTKLRDKYGIDIIRSGAEKQENEKE</sequence>
<accession>A0A1Y0HNW4</accession>
<dbReference type="InterPro" id="IPR043128">
    <property type="entry name" value="Rev_trsase/Diguanyl_cyclase"/>
</dbReference>
<dbReference type="Pfam" id="PF11799">
    <property type="entry name" value="IMS_C"/>
    <property type="match status" value="1"/>
</dbReference>
<keyword evidence="2" id="KW-0515">Mutator protein</keyword>
<dbReference type="InterPro" id="IPR001126">
    <property type="entry name" value="UmuC"/>
</dbReference>
<dbReference type="PANTHER" id="PTHR11076:SF33">
    <property type="entry name" value="DNA POLYMERASE KAPPA"/>
    <property type="match status" value="1"/>
</dbReference>
<dbReference type="OrthoDB" id="9808813at2"/>
<evidence type="ECO:0000256" key="1">
    <source>
        <dbReference type="ARBA" id="ARBA00010945"/>
    </source>
</evidence>
<dbReference type="PANTHER" id="PTHR11076">
    <property type="entry name" value="DNA REPAIR POLYMERASE UMUC / TRANSFERASE FAMILY MEMBER"/>
    <property type="match status" value="1"/>
</dbReference>
<dbReference type="GO" id="GO:0003887">
    <property type="term" value="F:DNA-directed DNA polymerase activity"/>
    <property type="evidence" value="ECO:0007669"/>
    <property type="project" value="UniProtKB-KW"/>
</dbReference>
<keyword evidence="6" id="KW-1185">Reference proteome</keyword>
<name>A0A1Y0HNW4_9BACT</name>
<dbReference type="EMBL" id="CP021416">
    <property type="protein sequence ID" value="ARU49771.1"/>
    <property type="molecule type" value="Genomic_DNA"/>
</dbReference>
<dbReference type="RefSeq" id="WP_121494818.1">
    <property type="nucleotide sequence ID" value="NZ_CP021416.1"/>
</dbReference>
<dbReference type="Gene3D" id="3.30.70.270">
    <property type="match status" value="1"/>
</dbReference>
<dbReference type="CDD" id="cd03586">
    <property type="entry name" value="PolY_Pol_IV_kappa"/>
    <property type="match status" value="1"/>
</dbReference>
<gene>
    <name evidence="5" type="ORF">Sdiek1_2623</name>
</gene>
<dbReference type="InterPro" id="IPR036775">
    <property type="entry name" value="DNA_pol_Y-fam_lit_finger_sf"/>
</dbReference>
<dbReference type="InterPro" id="IPR017961">
    <property type="entry name" value="DNA_pol_Y-fam_little_finger"/>
</dbReference>
<dbReference type="InterPro" id="IPR022880">
    <property type="entry name" value="DNApol_IV"/>
</dbReference>
<dbReference type="Proteomes" id="UP000196005">
    <property type="component" value="Chromosome"/>
</dbReference>
<dbReference type="Gene3D" id="3.30.1490.100">
    <property type="entry name" value="DNA polymerase, Y-family, little finger domain"/>
    <property type="match status" value="1"/>
</dbReference>
<dbReference type="AlphaFoldDB" id="A0A1Y0HNW4"/>
<dbReference type="InterPro" id="IPR050116">
    <property type="entry name" value="DNA_polymerase-Y"/>
</dbReference>
<evidence type="ECO:0000256" key="2">
    <source>
        <dbReference type="ARBA" id="ARBA00022457"/>
    </source>
</evidence>
<dbReference type="EC" id="2.7.7.7" evidence="5"/>
<organism evidence="5 6">
    <name type="scientific">Sulfurospirillum diekertiae</name>
    <dbReference type="NCBI Taxonomy" id="1854492"/>
    <lineage>
        <taxon>Bacteria</taxon>
        <taxon>Pseudomonadati</taxon>
        <taxon>Campylobacterota</taxon>
        <taxon>Epsilonproteobacteria</taxon>
        <taxon>Campylobacterales</taxon>
        <taxon>Sulfurospirillaceae</taxon>
        <taxon>Sulfurospirillum</taxon>
    </lineage>
</organism>
<reference evidence="6" key="1">
    <citation type="submission" date="2017-05" db="EMBL/GenBank/DDBJ databases">
        <title>Dechlorination kinetics govern the competition between two new strains of the genus Sulfurospirillum.</title>
        <authorList>
            <person name="Buttet G.F."/>
            <person name="Murray A.M."/>
            <person name="Goris T."/>
            <person name="Burion M."/>
            <person name="Lin B."/>
            <person name="Rolle M."/>
            <person name="Maillard J."/>
        </authorList>
    </citation>
    <scope>NUCLEOTIDE SEQUENCE [LARGE SCALE GENOMIC DNA]</scope>
    <source>
        <strain evidence="6">SL2-1</strain>
    </source>
</reference>
<evidence type="ECO:0000256" key="3">
    <source>
        <dbReference type="ARBA" id="ARBA00022932"/>
    </source>
</evidence>
<dbReference type="KEGG" id="suls:Sdiek1_2623"/>
<dbReference type="Gene3D" id="1.10.150.20">
    <property type="entry name" value="5' to 3' exonuclease, C-terminal subdomain"/>
    <property type="match status" value="1"/>
</dbReference>
<keyword evidence="3" id="KW-0239">DNA-directed DNA polymerase</keyword>
<dbReference type="GO" id="GO:0006281">
    <property type="term" value="P:DNA repair"/>
    <property type="evidence" value="ECO:0007669"/>
    <property type="project" value="InterPro"/>
</dbReference>
<evidence type="ECO:0000313" key="5">
    <source>
        <dbReference type="EMBL" id="ARU49771.1"/>
    </source>
</evidence>
<keyword evidence="5" id="KW-0808">Transferase</keyword>
<evidence type="ECO:0000259" key="4">
    <source>
        <dbReference type="PROSITE" id="PS50173"/>
    </source>
</evidence>
<protein>
    <submittedName>
        <fullName evidence="5">DNA polymerase IV</fullName>
        <ecNumber evidence="5">2.7.7.7</ecNumber>
    </submittedName>
</protein>
<dbReference type="SUPFAM" id="SSF100879">
    <property type="entry name" value="Lesion bypass DNA polymerase (Y-family), little finger domain"/>
    <property type="match status" value="1"/>
</dbReference>
<dbReference type="PROSITE" id="PS50173">
    <property type="entry name" value="UMUC"/>
    <property type="match status" value="1"/>
</dbReference>